<gene>
    <name evidence="5" type="ORF">GPM918_LOCUS3802</name>
    <name evidence="6" type="ORF">SRO942_LOCUS3802</name>
</gene>
<feature type="region of interest" description="Disordered" evidence="3">
    <location>
        <begin position="1"/>
        <end position="22"/>
    </location>
</feature>
<evidence type="ECO:0000259" key="4">
    <source>
        <dbReference type="PROSITE" id="PS50222"/>
    </source>
</evidence>
<evidence type="ECO:0000313" key="5">
    <source>
        <dbReference type="EMBL" id="CAF0806517.1"/>
    </source>
</evidence>
<feature type="domain" description="EF-hand" evidence="4">
    <location>
        <begin position="149"/>
        <end position="184"/>
    </location>
</feature>
<dbReference type="SUPFAM" id="SSF47473">
    <property type="entry name" value="EF-hand"/>
    <property type="match status" value="1"/>
</dbReference>
<dbReference type="Proteomes" id="UP000681722">
    <property type="component" value="Unassembled WGS sequence"/>
</dbReference>
<accession>A0A813TAB2</accession>
<dbReference type="EMBL" id="CAJOBC010000486">
    <property type="protein sequence ID" value="CAF3591966.1"/>
    <property type="molecule type" value="Genomic_DNA"/>
</dbReference>
<proteinExistence type="predicted"/>
<dbReference type="FunFam" id="1.10.238.10:FF:000527">
    <property type="entry name" value="Calmodulin-3"/>
    <property type="match status" value="1"/>
</dbReference>
<dbReference type="AlphaFoldDB" id="A0A813TAB2"/>
<evidence type="ECO:0000256" key="2">
    <source>
        <dbReference type="ARBA" id="ARBA00022837"/>
    </source>
</evidence>
<evidence type="ECO:0000256" key="3">
    <source>
        <dbReference type="SAM" id="MobiDB-lite"/>
    </source>
</evidence>
<dbReference type="PROSITE" id="PS50222">
    <property type="entry name" value="EF_HAND_2"/>
    <property type="match status" value="4"/>
</dbReference>
<dbReference type="SMART" id="SM00054">
    <property type="entry name" value="EFh"/>
    <property type="match status" value="4"/>
</dbReference>
<evidence type="ECO:0000313" key="7">
    <source>
        <dbReference type="Proteomes" id="UP000663829"/>
    </source>
</evidence>
<protein>
    <recommendedName>
        <fullName evidence="4">EF-hand domain-containing protein</fullName>
    </recommendedName>
</protein>
<dbReference type="Gene3D" id="1.10.238.10">
    <property type="entry name" value="EF-hand"/>
    <property type="match status" value="2"/>
</dbReference>
<dbReference type="Pfam" id="PF13499">
    <property type="entry name" value="EF-hand_7"/>
    <property type="match status" value="2"/>
</dbReference>
<feature type="domain" description="EF-hand" evidence="4">
    <location>
        <begin position="76"/>
        <end position="111"/>
    </location>
</feature>
<sequence length="185" mass="21261">MHSKQDAEGKTQSSKTKKTTGIKDITKRTQADVLARFTDEQLEEFREVYNMFDKDNAGILTTQTIATVMKSLGQTPTETDLIDLLREVDKDNSGDIDFYEFVSVISHRMQPGETQQELKQAFELFDKNQDGWITADELKLAMISLNIQITDVELRQMIELVDNTETRRVSFEDFCHAVICVKEKK</sequence>
<reference evidence="5" key="1">
    <citation type="submission" date="2021-02" db="EMBL/GenBank/DDBJ databases">
        <authorList>
            <person name="Nowell W R."/>
        </authorList>
    </citation>
    <scope>NUCLEOTIDE SEQUENCE</scope>
</reference>
<keyword evidence="2" id="KW-0106">Calcium</keyword>
<dbReference type="InterPro" id="IPR018247">
    <property type="entry name" value="EF_Hand_1_Ca_BS"/>
</dbReference>
<dbReference type="PANTHER" id="PTHR23050">
    <property type="entry name" value="CALCIUM BINDING PROTEIN"/>
    <property type="match status" value="1"/>
</dbReference>
<dbReference type="GO" id="GO:0005509">
    <property type="term" value="F:calcium ion binding"/>
    <property type="evidence" value="ECO:0007669"/>
    <property type="project" value="InterPro"/>
</dbReference>
<keyword evidence="1" id="KW-0677">Repeat</keyword>
<organism evidence="5 7">
    <name type="scientific">Didymodactylos carnosus</name>
    <dbReference type="NCBI Taxonomy" id="1234261"/>
    <lineage>
        <taxon>Eukaryota</taxon>
        <taxon>Metazoa</taxon>
        <taxon>Spiralia</taxon>
        <taxon>Gnathifera</taxon>
        <taxon>Rotifera</taxon>
        <taxon>Eurotatoria</taxon>
        <taxon>Bdelloidea</taxon>
        <taxon>Philodinida</taxon>
        <taxon>Philodinidae</taxon>
        <taxon>Didymodactylos</taxon>
    </lineage>
</organism>
<dbReference type="EMBL" id="CAJNOQ010000486">
    <property type="protein sequence ID" value="CAF0806517.1"/>
    <property type="molecule type" value="Genomic_DNA"/>
</dbReference>
<dbReference type="OrthoDB" id="429467at2759"/>
<evidence type="ECO:0000313" key="6">
    <source>
        <dbReference type="EMBL" id="CAF3591966.1"/>
    </source>
</evidence>
<dbReference type="PROSITE" id="PS00018">
    <property type="entry name" value="EF_HAND_1"/>
    <property type="match status" value="2"/>
</dbReference>
<feature type="domain" description="EF-hand" evidence="4">
    <location>
        <begin position="40"/>
        <end position="75"/>
    </location>
</feature>
<dbReference type="Proteomes" id="UP000663829">
    <property type="component" value="Unassembled WGS sequence"/>
</dbReference>
<comment type="caution">
    <text evidence="5">The sequence shown here is derived from an EMBL/GenBank/DDBJ whole genome shotgun (WGS) entry which is preliminary data.</text>
</comment>
<feature type="domain" description="EF-hand" evidence="4">
    <location>
        <begin position="113"/>
        <end position="148"/>
    </location>
</feature>
<evidence type="ECO:0000256" key="1">
    <source>
        <dbReference type="ARBA" id="ARBA00022737"/>
    </source>
</evidence>
<name>A0A813TAB2_9BILA</name>
<dbReference type="InterPro" id="IPR002048">
    <property type="entry name" value="EF_hand_dom"/>
</dbReference>
<keyword evidence="7" id="KW-1185">Reference proteome</keyword>
<dbReference type="InterPro" id="IPR050145">
    <property type="entry name" value="Centrin_CML-like"/>
</dbReference>
<dbReference type="InterPro" id="IPR011992">
    <property type="entry name" value="EF-hand-dom_pair"/>
</dbReference>